<feature type="compositionally biased region" description="Basic and acidic residues" evidence="1">
    <location>
        <begin position="96"/>
        <end position="106"/>
    </location>
</feature>
<name>A0A9W6Y4A6_9STRA</name>
<feature type="compositionally biased region" description="Basic residues" evidence="1">
    <location>
        <begin position="216"/>
        <end position="225"/>
    </location>
</feature>
<dbReference type="OrthoDB" id="10432353at2759"/>
<protein>
    <submittedName>
        <fullName evidence="2">Unnamed protein product</fullName>
    </submittedName>
</protein>
<feature type="region of interest" description="Disordered" evidence="1">
    <location>
        <begin position="77"/>
        <end position="120"/>
    </location>
</feature>
<evidence type="ECO:0000313" key="3">
    <source>
        <dbReference type="Proteomes" id="UP001165121"/>
    </source>
</evidence>
<evidence type="ECO:0000313" key="2">
    <source>
        <dbReference type="EMBL" id="GMF55269.1"/>
    </source>
</evidence>
<evidence type="ECO:0000256" key="1">
    <source>
        <dbReference type="SAM" id="MobiDB-lite"/>
    </source>
</evidence>
<gene>
    <name evidence="2" type="ORF">Pfra01_002324900</name>
</gene>
<sequence>MSLSSYFSDNQSKQKVYDKYYDQKTRSDFVQRRKLKALITQEAADESLTDKLAQLYMSSVSKAPDYDYDRVLKKVQKSKPDVPKVENPPPPSKFAENIRRKSRQDNEIPQTPGTTRPNCRESMEFFKEVFNHDKPKFDSFRWEEFKARSYADAIKIAQREARKYVEDYQKMASSDKSNANRVLSADQEEEAIDEVVKNLMIGVKRDTKDSVVSAKPKPKRSRSRKLVYDEEADAVENNSDDEEGNMSDE</sequence>
<dbReference type="AlphaFoldDB" id="A0A9W6Y4A6"/>
<feature type="region of interest" description="Disordered" evidence="1">
    <location>
        <begin position="206"/>
        <end position="249"/>
    </location>
</feature>
<reference evidence="2" key="1">
    <citation type="submission" date="2023-04" db="EMBL/GenBank/DDBJ databases">
        <title>Phytophthora fragariaefolia NBRC 109709.</title>
        <authorList>
            <person name="Ichikawa N."/>
            <person name="Sato H."/>
            <person name="Tonouchi N."/>
        </authorList>
    </citation>
    <scope>NUCLEOTIDE SEQUENCE</scope>
    <source>
        <strain evidence="2">NBRC 109709</strain>
    </source>
</reference>
<organism evidence="2 3">
    <name type="scientific">Phytophthora fragariaefolia</name>
    <dbReference type="NCBI Taxonomy" id="1490495"/>
    <lineage>
        <taxon>Eukaryota</taxon>
        <taxon>Sar</taxon>
        <taxon>Stramenopiles</taxon>
        <taxon>Oomycota</taxon>
        <taxon>Peronosporomycetes</taxon>
        <taxon>Peronosporales</taxon>
        <taxon>Peronosporaceae</taxon>
        <taxon>Phytophthora</taxon>
    </lineage>
</organism>
<feature type="compositionally biased region" description="Acidic residues" evidence="1">
    <location>
        <begin position="229"/>
        <end position="249"/>
    </location>
</feature>
<feature type="compositionally biased region" description="Polar residues" evidence="1">
    <location>
        <begin position="107"/>
        <end position="117"/>
    </location>
</feature>
<dbReference type="Proteomes" id="UP001165121">
    <property type="component" value="Unassembled WGS sequence"/>
</dbReference>
<comment type="caution">
    <text evidence="2">The sequence shown here is derived from an EMBL/GenBank/DDBJ whole genome shotgun (WGS) entry which is preliminary data.</text>
</comment>
<dbReference type="EMBL" id="BSXT01003683">
    <property type="protein sequence ID" value="GMF55269.1"/>
    <property type="molecule type" value="Genomic_DNA"/>
</dbReference>
<proteinExistence type="predicted"/>
<accession>A0A9W6Y4A6</accession>
<keyword evidence="3" id="KW-1185">Reference proteome</keyword>